<keyword evidence="2" id="KW-0812">Transmembrane</keyword>
<dbReference type="EMBL" id="NEDP02005523">
    <property type="protein sequence ID" value="OWF39519.1"/>
    <property type="molecule type" value="Genomic_DNA"/>
</dbReference>
<reference evidence="3 4" key="1">
    <citation type="journal article" date="2017" name="Nat. Ecol. Evol.">
        <title>Scallop genome provides insights into evolution of bilaterian karyotype and development.</title>
        <authorList>
            <person name="Wang S."/>
            <person name="Zhang J."/>
            <person name="Jiao W."/>
            <person name="Li J."/>
            <person name="Xun X."/>
            <person name="Sun Y."/>
            <person name="Guo X."/>
            <person name="Huan P."/>
            <person name="Dong B."/>
            <person name="Zhang L."/>
            <person name="Hu X."/>
            <person name="Sun X."/>
            <person name="Wang J."/>
            <person name="Zhao C."/>
            <person name="Wang Y."/>
            <person name="Wang D."/>
            <person name="Huang X."/>
            <person name="Wang R."/>
            <person name="Lv J."/>
            <person name="Li Y."/>
            <person name="Zhang Z."/>
            <person name="Liu B."/>
            <person name="Lu W."/>
            <person name="Hui Y."/>
            <person name="Liang J."/>
            <person name="Zhou Z."/>
            <person name="Hou R."/>
            <person name="Li X."/>
            <person name="Liu Y."/>
            <person name="Li H."/>
            <person name="Ning X."/>
            <person name="Lin Y."/>
            <person name="Zhao L."/>
            <person name="Xing Q."/>
            <person name="Dou J."/>
            <person name="Li Y."/>
            <person name="Mao J."/>
            <person name="Guo H."/>
            <person name="Dou H."/>
            <person name="Li T."/>
            <person name="Mu C."/>
            <person name="Jiang W."/>
            <person name="Fu Q."/>
            <person name="Fu X."/>
            <person name="Miao Y."/>
            <person name="Liu J."/>
            <person name="Yu Q."/>
            <person name="Li R."/>
            <person name="Liao H."/>
            <person name="Li X."/>
            <person name="Kong Y."/>
            <person name="Jiang Z."/>
            <person name="Chourrout D."/>
            <person name="Li R."/>
            <person name="Bao Z."/>
        </authorList>
    </citation>
    <scope>NUCLEOTIDE SEQUENCE [LARGE SCALE GENOMIC DNA]</scope>
    <source>
        <strain evidence="3 4">PY_sf001</strain>
    </source>
</reference>
<keyword evidence="2" id="KW-0472">Membrane</keyword>
<feature type="transmembrane region" description="Helical" evidence="2">
    <location>
        <begin position="39"/>
        <end position="59"/>
    </location>
</feature>
<dbReference type="AlphaFoldDB" id="A0A210PSQ3"/>
<sequence length="170" mass="19036">MELSYTCTVTMVAVVTFPWQCRAAGKTKTVHPLSARPPFSVFFYALTIFILFLLIVCCVGRVARLKNRQPSTTMPGRRLSDRHSSQRVPSDLRRTLVIATIENLIRIGRQSSASNQNMEEPNHPITDVPLSPPSYDDAIKTPPPELPPPYSEVVNENAIITPSISDQRYI</sequence>
<accession>A0A210PSQ3</accession>
<evidence type="ECO:0000313" key="4">
    <source>
        <dbReference type="Proteomes" id="UP000242188"/>
    </source>
</evidence>
<dbReference type="Proteomes" id="UP000242188">
    <property type="component" value="Unassembled WGS sequence"/>
</dbReference>
<keyword evidence="4" id="KW-1185">Reference proteome</keyword>
<gene>
    <name evidence="3" type="ORF">KP79_PYT11115</name>
</gene>
<keyword evidence="2" id="KW-1133">Transmembrane helix</keyword>
<evidence type="ECO:0000256" key="1">
    <source>
        <dbReference type="SAM" id="MobiDB-lite"/>
    </source>
</evidence>
<evidence type="ECO:0008006" key="5">
    <source>
        <dbReference type="Google" id="ProtNLM"/>
    </source>
</evidence>
<protein>
    <recommendedName>
        <fullName evidence="5">Transmembrane protein</fullName>
    </recommendedName>
</protein>
<feature type="compositionally biased region" description="Basic and acidic residues" evidence="1">
    <location>
        <begin position="78"/>
        <end position="88"/>
    </location>
</feature>
<feature type="region of interest" description="Disordered" evidence="1">
    <location>
        <begin position="69"/>
        <end position="88"/>
    </location>
</feature>
<evidence type="ECO:0000256" key="2">
    <source>
        <dbReference type="SAM" id="Phobius"/>
    </source>
</evidence>
<feature type="region of interest" description="Disordered" evidence="1">
    <location>
        <begin position="110"/>
        <end position="151"/>
    </location>
</feature>
<feature type="compositionally biased region" description="Polar residues" evidence="1">
    <location>
        <begin position="110"/>
        <end position="119"/>
    </location>
</feature>
<feature type="compositionally biased region" description="Pro residues" evidence="1">
    <location>
        <begin position="141"/>
        <end position="150"/>
    </location>
</feature>
<name>A0A210PSQ3_MIZYE</name>
<proteinExistence type="predicted"/>
<dbReference type="OrthoDB" id="10390403at2759"/>
<comment type="caution">
    <text evidence="3">The sequence shown here is derived from an EMBL/GenBank/DDBJ whole genome shotgun (WGS) entry which is preliminary data.</text>
</comment>
<organism evidence="3 4">
    <name type="scientific">Mizuhopecten yessoensis</name>
    <name type="common">Japanese scallop</name>
    <name type="synonym">Patinopecten yessoensis</name>
    <dbReference type="NCBI Taxonomy" id="6573"/>
    <lineage>
        <taxon>Eukaryota</taxon>
        <taxon>Metazoa</taxon>
        <taxon>Spiralia</taxon>
        <taxon>Lophotrochozoa</taxon>
        <taxon>Mollusca</taxon>
        <taxon>Bivalvia</taxon>
        <taxon>Autobranchia</taxon>
        <taxon>Pteriomorphia</taxon>
        <taxon>Pectinida</taxon>
        <taxon>Pectinoidea</taxon>
        <taxon>Pectinidae</taxon>
        <taxon>Mizuhopecten</taxon>
    </lineage>
</organism>
<evidence type="ECO:0000313" key="3">
    <source>
        <dbReference type="EMBL" id="OWF39519.1"/>
    </source>
</evidence>